<dbReference type="SUPFAM" id="SSF47336">
    <property type="entry name" value="ACP-like"/>
    <property type="match status" value="1"/>
</dbReference>
<feature type="region of interest" description="Disordered" evidence="5">
    <location>
        <begin position="1709"/>
        <end position="1739"/>
    </location>
</feature>
<feature type="region of interest" description="N-terminal hotdog fold" evidence="4">
    <location>
        <begin position="1276"/>
        <end position="1409"/>
    </location>
</feature>
<dbReference type="InterPro" id="IPR016036">
    <property type="entry name" value="Malonyl_transacylase_ACP-bd"/>
</dbReference>
<dbReference type="SMART" id="SM00827">
    <property type="entry name" value="PKS_AT"/>
    <property type="match status" value="1"/>
</dbReference>
<name>A0ABR3UEN4_9PLEO</name>
<dbReference type="InterPro" id="IPR029058">
    <property type="entry name" value="AB_hydrolase_fold"/>
</dbReference>
<evidence type="ECO:0000256" key="2">
    <source>
        <dbReference type="ARBA" id="ARBA00022553"/>
    </source>
</evidence>
<dbReference type="Pfam" id="PF00698">
    <property type="entry name" value="Acyl_transf_1"/>
    <property type="match status" value="1"/>
</dbReference>
<dbReference type="Gene3D" id="3.30.70.3290">
    <property type="match status" value="1"/>
</dbReference>
<dbReference type="GeneID" id="96088186"/>
<evidence type="ECO:0000313" key="9">
    <source>
        <dbReference type="EMBL" id="KAL1794443.1"/>
    </source>
</evidence>
<dbReference type="Gene3D" id="3.40.50.1820">
    <property type="entry name" value="alpha/beta hydrolase"/>
    <property type="match status" value="1"/>
</dbReference>
<evidence type="ECO:0000259" key="8">
    <source>
        <dbReference type="PROSITE" id="PS52019"/>
    </source>
</evidence>
<dbReference type="InterPro" id="IPR042104">
    <property type="entry name" value="PKS_dehydratase_sf"/>
</dbReference>
<keyword evidence="2" id="KW-0597">Phosphoprotein</keyword>
<dbReference type="InterPro" id="IPR050091">
    <property type="entry name" value="PKS_NRPS_Biosynth_Enz"/>
</dbReference>
<keyword evidence="3" id="KW-0808">Transferase</keyword>
<dbReference type="InterPro" id="IPR049900">
    <property type="entry name" value="PKS_mFAS_DH"/>
</dbReference>
<dbReference type="SUPFAM" id="SSF53474">
    <property type="entry name" value="alpha/beta-Hydrolases"/>
    <property type="match status" value="1"/>
</dbReference>
<dbReference type="Pfam" id="PF00550">
    <property type="entry name" value="PP-binding"/>
    <property type="match status" value="1"/>
</dbReference>
<comment type="caution">
    <text evidence="4">Lacks conserved residue(s) required for the propagation of feature annotation.</text>
</comment>
<dbReference type="PROSITE" id="PS00012">
    <property type="entry name" value="PHOSPHOPANTETHEINE"/>
    <property type="match status" value="1"/>
</dbReference>
<dbReference type="InterPro" id="IPR014030">
    <property type="entry name" value="Ketoacyl_synth_N"/>
</dbReference>
<protein>
    <recommendedName>
        <fullName evidence="11">Polyketide synthase</fullName>
    </recommendedName>
</protein>
<dbReference type="SMART" id="SM00825">
    <property type="entry name" value="PKS_KS"/>
    <property type="match status" value="1"/>
</dbReference>
<dbReference type="SUPFAM" id="SSF55048">
    <property type="entry name" value="Probable ACP-binding domain of malonyl-CoA ACP transacylase"/>
    <property type="match status" value="1"/>
</dbReference>
<dbReference type="Gene3D" id="3.10.129.110">
    <property type="entry name" value="Polyketide synthase dehydratase"/>
    <property type="match status" value="1"/>
</dbReference>
<gene>
    <name evidence="9" type="ORF">ACET3X_007864</name>
</gene>
<dbReference type="Pfam" id="PF02801">
    <property type="entry name" value="Ketoacyl-synt_C"/>
    <property type="match status" value="1"/>
</dbReference>
<feature type="compositionally biased region" description="Polar residues" evidence="5">
    <location>
        <begin position="1723"/>
        <end position="1733"/>
    </location>
</feature>
<dbReference type="Pfam" id="PF00975">
    <property type="entry name" value="Thioesterase"/>
    <property type="match status" value="1"/>
</dbReference>
<dbReference type="InterPro" id="IPR016039">
    <property type="entry name" value="Thiolase-like"/>
</dbReference>
<dbReference type="Gene3D" id="3.30.70.250">
    <property type="entry name" value="Malonyl-CoA ACP transacylase, ACP-binding"/>
    <property type="match status" value="1"/>
</dbReference>
<dbReference type="InterPro" id="IPR014031">
    <property type="entry name" value="Ketoacyl_synth_C"/>
</dbReference>
<evidence type="ECO:0000256" key="4">
    <source>
        <dbReference type="PROSITE-ProRule" id="PRU01363"/>
    </source>
</evidence>
<dbReference type="Pfam" id="PF16073">
    <property type="entry name" value="SAT"/>
    <property type="match status" value="1"/>
</dbReference>
<dbReference type="Pfam" id="PF00109">
    <property type="entry name" value="ketoacyl-synt"/>
    <property type="match status" value="1"/>
</dbReference>
<dbReference type="PANTHER" id="PTHR43775">
    <property type="entry name" value="FATTY ACID SYNTHASE"/>
    <property type="match status" value="1"/>
</dbReference>
<dbReference type="PROSITE" id="PS52004">
    <property type="entry name" value="KS3_2"/>
    <property type="match status" value="1"/>
</dbReference>
<accession>A0ABR3UEN4</accession>
<dbReference type="Gene3D" id="3.40.366.10">
    <property type="entry name" value="Malonyl-Coenzyme A Acyl Carrier Protein, domain 2"/>
    <property type="match status" value="1"/>
</dbReference>
<feature type="domain" description="PKS/mFAS DH" evidence="8">
    <location>
        <begin position="1276"/>
        <end position="1585"/>
    </location>
</feature>
<feature type="domain" description="Ketosynthase family 3 (KS3)" evidence="7">
    <location>
        <begin position="371"/>
        <end position="801"/>
    </location>
</feature>
<dbReference type="PROSITE" id="PS52019">
    <property type="entry name" value="PKS_MFAS_DH"/>
    <property type="match status" value="1"/>
</dbReference>
<dbReference type="InterPro" id="IPR016035">
    <property type="entry name" value="Acyl_Trfase/lysoPLipase"/>
</dbReference>
<comment type="caution">
    <text evidence="9">The sequence shown here is derived from an EMBL/GenBank/DDBJ whole genome shotgun (WGS) entry which is preliminary data.</text>
</comment>
<dbReference type="SUPFAM" id="SSF53901">
    <property type="entry name" value="Thiolase-like"/>
    <property type="match status" value="1"/>
</dbReference>
<dbReference type="Gene3D" id="3.40.47.10">
    <property type="match status" value="1"/>
</dbReference>
<dbReference type="NCBIfam" id="TIGR04532">
    <property type="entry name" value="PT_fungal_PKS"/>
    <property type="match status" value="1"/>
</dbReference>
<dbReference type="InterPro" id="IPR001031">
    <property type="entry name" value="Thioesterase"/>
</dbReference>
<dbReference type="SMART" id="SM01294">
    <property type="entry name" value="PKS_PP_betabranch"/>
    <property type="match status" value="1"/>
</dbReference>
<dbReference type="InterPro" id="IPR009081">
    <property type="entry name" value="PP-bd_ACP"/>
</dbReference>
<dbReference type="InterPro" id="IPR020841">
    <property type="entry name" value="PKS_Beta-ketoAc_synthase_dom"/>
</dbReference>
<dbReference type="InterPro" id="IPR030918">
    <property type="entry name" value="PT_fungal_PKS"/>
</dbReference>
<feature type="domain" description="Carrier" evidence="6">
    <location>
        <begin position="1637"/>
        <end position="1714"/>
    </location>
</feature>
<dbReference type="InterPro" id="IPR006162">
    <property type="entry name" value="Ppantetheine_attach_site"/>
</dbReference>
<feature type="region of interest" description="Disordered" evidence="5">
    <location>
        <begin position="1771"/>
        <end position="1792"/>
    </location>
</feature>
<evidence type="ECO:0000256" key="5">
    <source>
        <dbReference type="SAM" id="MobiDB-lite"/>
    </source>
</evidence>
<sequence length="2084" mass="226291">MTQPKVQRTIFLLGDATDSWVDGLDQVYTQAASTPWMKEFLQRMTSVVIAEARSAALDRPLQDGLGYFSSLRELGDRYRHMPDQLGVVQAILLHTVRATTILQWVKQEPELIGPNASTEWVGLSGGLLSVSALAIAHDFESLYDASLEVARLVLRVAKLASVKSRAMEEEPGTWGWAVIGVSPEALREALEQFQRTNAIIPRKAKVGVIGDGWSTVIGPPSLLKAFLAQSATVRDAAKNPLTIQAGQHALNTTTADLEYMVGHNSSFLDRRIACPKHRLWGMDKPSAQYANWREMVSEICTQVLSRPLDIRHVFGQVESALDNVNEVRVLQPGASSHVAYLAKVLGRPGRSVLTEDQKTLVAADDDTWLKPGRIAIVGMAGRGPGSDNVDEFWKLIMDKRDLCSEVPKERFDIDEYYCAAHERGDQRCKMKVRHGCFMDQPGHFDARFFHISPREALLMDPNHRQFLMSTYEALESAGYSDGQTRVVDPQRIGAFFGQATDDWHKQTHPSLGCDAYTLQGIQRAFGPGRVAFEFKWEGPTYALDSACAGTTSSIHLACLSLLERDIDMAVAGAANILSWPHSFTCLDDAGILSPTGNCKTFRSDADGYCRGDFVGAVVLKRLEDAVAHNDRILAVVAGSGRNHSGNASSITTSDAGAQERLFRKVLSRANLTPDHIDYVEMHGTGTQTGDPAEVTAIANTFRHRRRANGPLPVGGVKANFGHSEAAAGMAELLKCIKMFQTNTIPPQAGMPHDLNPKFPPLADINITIPSEPAPFDKSGTRRVLLNNFDAAGGNACLLLEDFAPAAARLDDPRPSHVITTSARTKAAYAQNKSNLIAWLRANPQARIQDIAYTTTARRMHHPFRFACSAASTYHLLKQLEADETPSSAAPPAPPVVFVFTGQGSHYAGMGAELYRTSPVFRETIDLCVQLCKANDFPAFVDIISQPAVHVTTKTTVQIQLAVVALELALTAFWRSIGIEPAVVIGHSLGEYAALHAAGVLSLADTLYLVGARALLLLERCEANSCSMLSVSTSVSTVRQHLAQRPSSSCNLACINSPGATVVSGMAEDLAQFQADITSHDAKIRATPLSVSFAFHSFQVEPILTDYMSIARGVTFSPPKIPVASTLLGSVVDQPGVFDQEYLAQQTRQPVDFVGAMNAIAAKFKDPVWIELGPAPVCMSFVRSTLAPTPNKTVSSIDARTANWTSISKALSSVYTAGVSVDWLALHHPFEKSLGLLDLPAYAWDTKNYWVTYSDRGNVPEPVVQAIQQEPPLSTCAQYLVKKSSSPTTEVTFKASISDPAFLALIDNHKMQQIGLCSGSVLCDAALTVAKYALEYSGRKDVQTRSLTLHDPELLAPITRDLVGINGELHTTATLKVPSANIVQVRFKAISATSSIDLGTMTVKVRDPEQLQAEWNRVSYFIKNSMEARITDSVAGSGHRLQPEVLYALFAKNVEFGTPFKRIQEGYIARDYQEAAARIVLEPNPAGSQFTFSPYWGEALAHLAGFLVNGNPNSHPSKTFIVMGFGSVEQTVDFVPGKEYVTYARISRWEASTAFCDAYVFDRESSKLVMQCSDLRYQELPRAVWKGILEGNHAGSSHKASSKATSGVPAKKVAEKAAQKHVEHVAHQVSVPQPAAAVPETNVLDIILESIVKATGTDRSEFTPDTIIADLGVDSIMAIEVVSAVRNKTGLDLPASFVFEYPTIGDLLLEFGGSPDTPGDSEAPETQSSSTSARSADVTVDRAIPDIDSDSAFDSSSSKSGVLVEKPFATPVSKVDKHEQQAPEPVDDGSPLPSCRITLLQGRPGPNKTPFYMMADGTGSIATYIHLPIFKGGRPIYGVDSPFLRCASRLTPEIGIEGVAKLVVQALLKHHPKGNFIIGGFSAGSTVAYEVARQLPGAGRKVDGLLVIDLCCPRPDSGYLDERTVNRETDVGISIFGKAAAVDGLWTSTGPTRDHLRAYLFAMRNYHPPPMAAHEQPGAAAVIWAEKGMVNRVKDDPDAMKMLVDNGIPVKAYPGFMEDPKNGPFACFIPDKTEADLGPNGWDKYVGDIMCLHMDSDHLDMPMPGHVHLLHEQMTKVLAHFEASK</sequence>
<dbReference type="Proteomes" id="UP001578633">
    <property type="component" value="Chromosome 7"/>
</dbReference>
<dbReference type="InterPro" id="IPR001227">
    <property type="entry name" value="Ac_transferase_dom_sf"/>
</dbReference>
<dbReference type="SUPFAM" id="SSF52151">
    <property type="entry name" value="FabD/lysophospholipase-like"/>
    <property type="match status" value="1"/>
</dbReference>
<organism evidence="9 10">
    <name type="scientific">Alternaria dauci</name>
    <dbReference type="NCBI Taxonomy" id="48095"/>
    <lineage>
        <taxon>Eukaryota</taxon>
        <taxon>Fungi</taxon>
        <taxon>Dikarya</taxon>
        <taxon>Ascomycota</taxon>
        <taxon>Pezizomycotina</taxon>
        <taxon>Dothideomycetes</taxon>
        <taxon>Pleosporomycetidae</taxon>
        <taxon>Pleosporales</taxon>
        <taxon>Pleosporineae</taxon>
        <taxon>Pleosporaceae</taxon>
        <taxon>Alternaria</taxon>
        <taxon>Alternaria sect. Porri</taxon>
    </lineage>
</organism>
<keyword evidence="10" id="KW-1185">Reference proteome</keyword>
<dbReference type="Gene3D" id="1.10.1200.10">
    <property type="entry name" value="ACP-like"/>
    <property type="match status" value="1"/>
</dbReference>
<dbReference type="PROSITE" id="PS50075">
    <property type="entry name" value="CARRIER"/>
    <property type="match status" value="1"/>
</dbReference>
<evidence type="ECO:0000259" key="6">
    <source>
        <dbReference type="PROSITE" id="PS50075"/>
    </source>
</evidence>
<proteinExistence type="predicted"/>
<keyword evidence="1" id="KW-0596">Phosphopantetheine</keyword>
<dbReference type="InterPro" id="IPR036736">
    <property type="entry name" value="ACP-like_sf"/>
</dbReference>
<reference evidence="9 10" key="1">
    <citation type="submission" date="2024-09" db="EMBL/GenBank/DDBJ databases">
        <title>T2T genomes of carrot and Alternaria dauci and their utility for understanding host-pathogen interaction during carrot leaf blight disease.</title>
        <authorList>
            <person name="Liu W."/>
            <person name="Xu S."/>
            <person name="Ou C."/>
            <person name="Liu X."/>
            <person name="Zhuang F."/>
            <person name="Deng X.W."/>
        </authorList>
    </citation>
    <scope>NUCLEOTIDE SEQUENCE [LARGE SCALE GENOMIC DNA]</scope>
    <source>
        <strain evidence="9 10">A2016</strain>
    </source>
</reference>
<dbReference type="CDD" id="cd00833">
    <property type="entry name" value="PKS"/>
    <property type="match status" value="1"/>
</dbReference>
<dbReference type="InterPro" id="IPR014043">
    <property type="entry name" value="Acyl_transferase_dom"/>
</dbReference>
<feature type="region of interest" description="C-terminal hotdog fold" evidence="4">
    <location>
        <begin position="1434"/>
        <end position="1585"/>
    </location>
</feature>
<dbReference type="Pfam" id="PF22621">
    <property type="entry name" value="CurL-like_PKS_C"/>
    <property type="match status" value="1"/>
</dbReference>
<dbReference type="SMART" id="SM00823">
    <property type="entry name" value="PKS_PP"/>
    <property type="match status" value="1"/>
</dbReference>
<dbReference type="InterPro" id="IPR032088">
    <property type="entry name" value="SAT"/>
</dbReference>
<evidence type="ECO:0000259" key="7">
    <source>
        <dbReference type="PROSITE" id="PS52004"/>
    </source>
</evidence>
<evidence type="ECO:0008006" key="11">
    <source>
        <dbReference type="Google" id="ProtNLM"/>
    </source>
</evidence>
<evidence type="ECO:0000256" key="3">
    <source>
        <dbReference type="ARBA" id="ARBA00022679"/>
    </source>
</evidence>
<evidence type="ECO:0000313" key="10">
    <source>
        <dbReference type="Proteomes" id="UP001578633"/>
    </source>
</evidence>
<dbReference type="InterPro" id="IPR020806">
    <property type="entry name" value="PKS_PP-bd"/>
</dbReference>
<dbReference type="RefSeq" id="XP_069305027.1">
    <property type="nucleotide sequence ID" value="XM_069454057.1"/>
</dbReference>
<dbReference type="PANTHER" id="PTHR43775:SF37">
    <property type="entry name" value="SI:DKEY-61P9.11"/>
    <property type="match status" value="1"/>
</dbReference>
<evidence type="ECO:0000256" key="1">
    <source>
        <dbReference type="ARBA" id="ARBA00022450"/>
    </source>
</evidence>
<dbReference type="EMBL" id="JBHGVX010000007">
    <property type="protein sequence ID" value="KAL1794443.1"/>
    <property type="molecule type" value="Genomic_DNA"/>
</dbReference>